<name>A0A8C9FZ28_PAVCR</name>
<feature type="compositionally biased region" description="Low complexity" evidence="1">
    <location>
        <begin position="33"/>
        <end position="44"/>
    </location>
</feature>
<dbReference type="Proteomes" id="UP000694428">
    <property type="component" value="Unplaced"/>
</dbReference>
<evidence type="ECO:0000313" key="4">
    <source>
        <dbReference type="Proteomes" id="UP000694428"/>
    </source>
</evidence>
<dbReference type="AlphaFoldDB" id="A0A8C9FZ28"/>
<organism evidence="3 4">
    <name type="scientific">Pavo cristatus</name>
    <name type="common">Indian peafowl</name>
    <name type="synonym">Blue peafowl</name>
    <dbReference type="NCBI Taxonomy" id="9049"/>
    <lineage>
        <taxon>Eukaryota</taxon>
        <taxon>Metazoa</taxon>
        <taxon>Chordata</taxon>
        <taxon>Craniata</taxon>
        <taxon>Vertebrata</taxon>
        <taxon>Euteleostomi</taxon>
        <taxon>Archelosauria</taxon>
        <taxon>Archosauria</taxon>
        <taxon>Dinosauria</taxon>
        <taxon>Saurischia</taxon>
        <taxon>Theropoda</taxon>
        <taxon>Coelurosauria</taxon>
        <taxon>Aves</taxon>
        <taxon>Neognathae</taxon>
        <taxon>Galloanserae</taxon>
        <taxon>Galliformes</taxon>
        <taxon>Phasianidae</taxon>
        <taxon>Phasianinae</taxon>
        <taxon>Pavo</taxon>
    </lineage>
</organism>
<feature type="region of interest" description="Disordered" evidence="1">
    <location>
        <begin position="1"/>
        <end position="62"/>
    </location>
</feature>
<keyword evidence="2" id="KW-0812">Transmembrane</keyword>
<feature type="compositionally biased region" description="Basic and acidic residues" evidence="1">
    <location>
        <begin position="46"/>
        <end position="55"/>
    </location>
</feature>
<reference evidence="3" key="1">
    <citation type="submission" date="2025-08" db="UniProtKB">
        <authorList>
            <consortium name="Ensembl"/>
        </authorList>
    </citation>
    <scope>IDENTIFICATION</scope>
</reference>
<evidence type="ECO:0000313" key="3">
    <source>
        <dbReference type="Ensembl" id="ENSPSTP00000022590.1"/>
    </source>
</evidence>
<protein>
    <submittedName>
        <fullName evidence="3">Uncharacterized protein</fullName>
    </submittedName>
</protein>
<evidence type="ECO:0000256" key="2">
    <source>
        <dbReference type="SAM" id="Phobius"/>
    </source>
</evidence>
<evidence type="ECO:0000256" key="1">
    <source>
        <dbReference type="SAM" id="MobiDB-lite"/>
    </source>
</evidence>
<feature type="transmembrane region" description="Helical" evidence="2">
    <location>
        <begin position="79"/>
        <end position="100"/>
    </location>
</feature>
<reference evidence="3" key="2">
    <citation type="submission" date="2025-09" db="UniProtKB">
        <authorList>
            <consortium name="Ensembl"/>
        </authorList>
    </citation>
    <scope>IDENTIFICATION</scope>
</reference>
<dbReference type="Ensembl" id="ENSPSTT00000023734.1">
    <property type="protein sequence ID" value="ENSPSTP00000022590.1"/>
    <property type="gene ID" value="ENSPSTG00000016567.1"/>
</dbReference>
<feature type="compositionally biased region" description="Basic and acidic residues" evidence="1">
    <location>
        <begin position="13"/>
        <end position="31"/>
    </location>
</feature>
<keyword evidence="4" id="KW-1185">Reference proteome</keyword>
<accession>A0A8C9FZ28</accession>
<sequence length="143" mass="15907">GQPSQRSPTECFHAIKEHQGDGVSKSPEKRSSLPRPSSILPPRRAVSGDREREENSLSLTTSLSSSVRRTTRIAGKKKNFLSISFVELLLPLLLAPLLLLQGHHQAILPVHQALQGHPATPEPHTLLEPPNLPYWYPLRKKLP</sequence>
<keyword evidence="2" id="KW-0472">Membrane</keyword>
<keyword evidence="2" id="KW-1133">Transmembrane helix</keyword>
<proteinExistence type="predicted"/>